<evidence type="ECO:0000313" key="1">
    <source>
        <dbReference type="EMBL" id="MDR6783126.1"/>
    </source>
</evidence>
<dbReference type="EMBL" id="JAVDTF010000001">
    <property type="protein sequence ID" value="MDR6783126.1"/>
    <property type="molecule type" value="Genomic_DNA"/>
</dbReference>
<comment type="caution">
    <text evidence="1">The sequence shown here is derived from an EMBL/GenBank/DDBJ whole genome shotgun (WGS) entry which is preliminary data.</text>
</comment>
<dbReference type="Proteomes" id="UP001246858">
    <property type="component" value="Unassembled WGS sequence"/>
</dbReference>
<reference evidence="1" key="1">
    <citation type="submission" date="2023-07" db="EMBL/GenBank/DDBJ databases">
        <title>Sorghum-associated microbial communities from plants grown in Nebraska, USA.</title>
        <authorList>
            <person name="Schachtman D."/>
        </authorList>
    </citation>
    <scope>NUCLEOTIDE SEQUENCE</scope>
    <source>
        <strain evidence="1">2697</strain>
    </source>
</reference>
<keyword evidence="2" id="KW-1185">Reference proteome</keyword>
<protein>
    <submittedName>
        <fullName evidence="1">Uncharacterized protein</fullName>
    </submittedName>
</protein>
<evidence type="ECO:0000313" key="2">
    <source>
        <dbReference type="Proteomes" id="UP001246858"/>
    </source>
</evidence>
<proteinExistence type="predicted"/>
<accession>A0ACC6KV64</accession>
<gene>
    <name evidence="1" type="ORF">J2X78_001678</name>
</gene>
<name>A0ACC6KV64_9SPHI</name>
<organism evidence="1 2">
    <name type="scientific">Pedobacter africanus</name>
    <dbReference type="NCBI Taxonomy" id="151894"/>
    <lineage>
        <taxon>Bacteria</taxon>
        <taxon>Pseudomonadati</taxon>
        <taxon>Bacteroidota</taxon>
        <taxon>Sphingobacteriia</taxon>
        <taxon>Sphingobacteriales</taxon>
        <taxon>Sphingobacteriaceae</taxon>
        <taxon>Pedobacter</taxon>
    </lineage>
</organism>
<sequence length="254" mass="29585">MKDIFKLKSMLVFLVILTSCNQDIDNFYDEKARIQFKYFNEVTGSDKVTRRTYSDRITYSFGMKEETVERDTARIVVEFLGNVSNLDRNYQVRIVADSTTAVEGVHYEPISATQIFRAGRMKDTLKIVVKRKALSSSFSNPEDKRLMLEMVPTADFNLGMKDGLRTKLYINNYLSEPIWWKDPGRSTLQFYHPKKWKILISFNQKFSDPQKCEFDYNNQGRSYFQGLASYLSAVPTFDDETGGRIYIDRIVPKP</sequence>